<organism evidence="1 2">
    <name type="scientific">Quercus lobata</name>
    <name type="common">Valley oak</name>
    <dbReference type="NCBI Taxonomy" id="97700"/>
    <lineage>
        <taxon>Eukaryota</taxon>
        <taxon>Viridiplantae</taxon>
        <taxon>Streptophyta</taxon>
        <taxon>Embryophyta</taxon>
        <taxon>Tracheophyta</taxon>
        <taxon>Spermatophyta</taxon>
        <taxon>Magnoliopsida</taxon>
        <taxon>eudicotyledons</taxon>
        <taxon>Gunneridae</taxon>
        <taxon>Pentapetalae</taxon>
        <taxon>rosids</taxon>
        <taxon>fabids</taxon>
        <taxon>Fagales</taxon>
        <taxon>Fagaceae</taxon>
        <taxon>Quercus</taxon>
    </lineage>
</organism>
<dbReference type="OMA" id="TEHENEH"/>
<dbReference type="AlphaFoldDB" id="A0A7N2R8P7"/>
<sequence length="134" mass="15679">MKPKCLRAKLKKRSQVHAKEKQQLKTIGEYFSLEECLKNSPGYSYEQDSKFEGEYHVLKQFSHMVYPDLAVEDGDKTNTSRDGYSLERLLKVEEIGRREMCVSSSMRRSDSLKKRVSFRLPEEADTIIFYSPKD</sequence>
<accession>A0A7N2R8P7</accession>
<dbReference type="Proteomes" id="UP000594261">
    <property type="component" value="Chromosome 8"/>
</dbReference>
<dbReference type="EMBL" id="LRBV02000008">
    <property type="status" value="NOT_ANNOTATED_CDS"/>
    <property type="molecule type" value="Genomic_DNA"/>
</dbReference>
<name>A0A7N2R8P7_QUELO</name>
<dbReference type="Gramene" id="QL08p007600:mrna">
    <property type="protein sequence ID" value="QL08p007600:mrna:CDS:1"/>
    <property type="gene ID" value="QL08p007600"/>
</dbReference>
<reference evidence="1 2" key="1">
    <citation type="journal article" date="2016" name="G3 (Bethesda)">
        <title>First Draft Assembly and Annotation of the Genome of a California Endemic Oak Quercus lobata Nee (Fagaceae).</title>
        <authorList>
            <person name="Sork V.L."/>
            <person name="Fitz-Gibbon S.T."/>
            <person name="Puiu D."/>
            <person name="Crepeau M."/>
            <person name="Gugger P.F."/>
            <person name="Sherman R."/>
            <person name="Stevens K."/>
            <person name="Langley C.H."/>
            <person name="Pellegrini M."/>
            <person name="Salzberg S.L."/>
        </authorList>
    </citation>
    <scope>NUCLEOTIDE SEQUENCE [LARGE SCALE GENOMIC DNA]</scope>
    <source>
        <strain evidence="1 2">cv. SW786</strain>
    </source>
</reference>
<evidence type="ECO:0000313" key="2">
    <source>
        <dbReference type="Proteomes" id="UP000594261"/>
    </source>
</evidence>
<protein>
    <submittedName>
        <fullName evidence="1">Uncharacterized protein</fullName>
    </submittedName>
</protein>
<evidence type="ECO:0000313" key="1">
    <source>
        <dbReference type="EnsemblPlants" id="QL08p007600:mrna:CDS:1"/>
    </source>
</evidence>
<keyword evidence="2" id="KW-1185">Reference proteome</keyword>
<dbReference type="EnsemblPlants" id="QL08p007600:mrna">
    <property type="protein sequence ID" value="QL08p007600:mrna:CDS:1"/>
    <property type="gene ID" value="QL08p007600"/>
</dbReference>
<proteinExistence type="predicted"/>
<dbReference type="InParanoid" id="A0A7N2R8P7"/>
<reference evidence="1" key="2">
    <citation type="submission" date="2021-01" db="UniProtKB">
        <authorList>
            <consortium name="EnsemblPlants"/>
        </authorList>
    </citation>
    <scope>IDENTIFICATION</scope>
</reference>